<keyword evidence="6" id="KW-0505">Motor protein</keyword>
<dbReference type="GO" id="GO:0007018">
    <property type="term" value="P:microtubule-based movement"/>
    <property type="evidence" value="ECO:0007669"/>
    <property type="project" value="InterPro"/>
</dbReference>
<accession>A0A812W0Q3</accession>
<keyword evidence="2" id="KW-0963">Cytoplasm</keyword>
<dbReference type="GO" id="GO:0003777">
    <property type="term" value="F:microtubule motor activity"/>
    <property type="evidence" value="ECO:0007669"/>
    <property type="project" value="InterPro"/>
</dbReference>
<dbReference type="GO" id="GO:0051231">
    <property type="term" value="P:spindle elongation"/>
    <property type="evidence" value="ECO:0007669"/>
    <property type="project" value="TreeGrafter"/>
</dbReference>
<feature type="region of interest" description="Disordered" evidence="7">
    <location>
        <begin position="107"/>
        <end position="132"/>
    </location>
</feature>
<evidence type="ECO:0000259" key="8">
    <source>
        <dbReference type="PROSITE" id="PS50067"/>
    </source>
</evidence>
<keyword evidence="10" id="KW-1185">Reference proteome</keyword>
<keyword evidence="3 6" id="KW-0547">Nucleotide-binding</keyword>
<dbReference type="InterPro" id="IPR027417">
    <property type="entry name" value="P-loop_NTPase"/>
</dbReference>
<dbReference type="PANTHER" id="PTHR47969">
    <property type="entry name" value="CHROMOSOME-ASSOCIATED KINESIN KIF4A-RELATED"/>
    <property type="match status" value="1"/>
</dbReference>
<comment type="caution">
    <text evidence="9">The sequence shown here is derived from an EMBL/GenBank/DDBJ whole genome shotgun (WGS) entry which is preliminary data.</text>
</comment>
<dbReference type="PRINTS" id="PR00380">
    <property type="entry name" value="KINESINHEAVY"/>
</dbReference>
<dbReference type="GO" id="GO:0005875">
    <property type="term" value="C:microtubule associated complex"/>
    <property type="evidence" value="ECO:0007669"/>
    <property type="project" value="TreeGrafter"/>
</dbReference>
<dbReference type="Pfam" id="PF00225">
    <property type="entry name" value="Kinesin"/>
    <property type="match status" value="2"/>
</dbReference>
<protein>
    <submittedName>
        <fullName evidence="9">Kif14 protein</fullName>
    </submittedName>
</protein>
<feature type="compositionally biased region" description="Low complexity" evidence="7">
    <location>
        <begin position="112"/>
        <end position="128"/>
    </location>
</feature>
<sequence>MSKWSREAYLAGTLSARWCKTPTPRSVPSANVSGALSSVTTCSGSSCEGRMAVPTGVRVAVRIRPLLAREAGQRQGVRSYPSQSKIVLTGLDRGQEKCFIVDSILDSRPPMERSSGGQTGSRTTSRESFPMDGSQEAVYEAVGAEIVRKAVEGYNACMLAYGHTGSGKTYTVMGSEFTRDLEPDDLSPLQCDAKPVKGTGTPRTSVREKVSASPLEKGPADSSFDMDVGFGSGLVPRTLEAIFNALSEEPDTVCVASFYEIHNERIRDLLAPATPKEAPAWQDGGSGGQPRNGRVHGKTTVHFHPRFGAFVAGVEEVPCDDVQEALRLVSFGLQVRTTAATMLNDRSS</sequence>
<feature type="non-terminal residue" evidence="9">
    <location>
        <position position="1"/>
    </location>
</feature>
<organism evidence="9 10">
    <name type="scientific">Symbiodinium necroappetens</name>
    <dbReference type="NCBI Taxonomy" id="1628268"/>
    <lineage>
        <taxon>Eukaryota</taxon>
        <taxon>Sar</taxon>
        <taxon>Alveolata</taxon>
        <taxon>Dinophyceae</taxon>
        <taxon>Suessiales</taxon>
        <taxon>Symbiodiniaceae</taxon>
        <taxon>Symbiodinium</taxon>
    </lineage>
</organism>
<dbReference type="InterPro" id="IPR036961">
    <property type="entry name" value="Kinesin_motor_dom_sf"/>
</dbReference>
<evidence type="ECO:0000256" key="4">
    <source>
        <dbReference type="ARBA" id="ARBA00022840"/>
    </source>
</evidence>
<dbReference type="PANTHER" id="PTHR47969:SF15">
    <property type="entry name" value="CHROMOSOME-ASSOCIATED KINESIN KIF4A-RELATED"/>
    <property type="match status" value="1"/>
</dbReference>
<evidence type="ECO:0000313" key="9">
    <source>
        <dbReference type="EMBL" id="CAE7658012.1"/>
    </source>
</evidence>
<evidence type="ECO:0000256" key="2">
    <source>
        <dbReference type="ARBA" id="ARBA00022490"/>
    </source>
</evidence>
<dbReference type="Gene3D" id="3.40.850.10">
    <property type="entry name" value="Kinesin motor domain"/>
    <property type="match status" value="1"/>
</dbReference>
<dbReference type="InterPro" id="IPR001752">
    <property type="entry name" value="Kinesin_motor_dom"/>
</dbReference>
<dbReference type="GO" id="GO:0007052">
    <property type="term" value="P:mitotic spindle organization"/>
    <property type="evidence" value="ECO:0007669"/>
    <property type="project" value="TreeGrafter"/>
</dbReference>
<evidence type="ECO:0000313" key="10">
    <source>
        <dbReference type="Proteomes" id="UP000601435"/>
    </source>
</evidence>
<feature type="region of interest" description="Disordered" evidence="7">
    <location>
        <begin position="186"/>
        <end position="218"/>
    </location>
</feature>
<name>A0A812W0Q3_9DINO</name>
<dbReference type="GO" id="GO:0005524">
    <property type="term" value="F:ATP binding"/>
    <property type="evidence" value="ECO:0007669"/>
    <property type="project" value="UniProtKB-UniRule"/>
</dbReference>
<dbReference type="EMBL" id="CAJNJA010031520">
    <property type="protein sequence ID" value="CAE7658012.1"/>
    <property type="molecule type" value="Genomic_DNA"/>
</dbReference>
<evidence type="ECO:0000256" key="1">
    <source>
        <dbReference type="ARBA" id="ARBA00004496"/>
    </source>
</evidence>
<dbReference type="InterPro" id="IPR027640">
    <property type="entry name" value="Kinesin-like_fam"/>
</dbReference>
<feature type="domain" description="Kinesin motor" evidence="8">
    <location>
        <begin position="56"/>
        <end position="348"/>
    </location>
</feature>
<keyword evidence="5" id="KW-0175">Coiled coil</keyword>
<dbReference type="GO" id="GO:0005737">
    <property type="term" value="C:cytoplasm"/>
    <property type="evidence" value="ECO:0007669"/>
    <property type="project" value="UniProtKB-SubCell"/>
</dbReference>
<gene>
    <name evidence="9" type="primary">Kif14</name>
    <name evidence="9" type="ORF">SNEC2469_LOCUS18644</name>
</gene>
<feature type="non-terminal residue" evidence="9">
    <location>
        <position position="348"/>
    </location>
</feature>
<proteinExistence type="inferred from homology"/>
<dbReference type="Proteomes" id="UP000601435">
    <property type="component" value="Unassembled WGS sequence"/>
</dbReference>
<feature type="binding site" evidence="6">
    <location>
        <begin position="162"/>
        <end position="169"/>
    </location>
    <ligand>
        <name>ATP</name>
        <dbReference type="ChEBI" id="CHEBI:30616"/>
    </ligand>
</feature>
<evidence type="ECO:0000256" key="5">
    <source>
        <dbReference type="ARBA" id="ARBA00023054"/>
    </source>
</evidence>
<evidence type="ECO:0000256" key="3">
    <source>
        <dbReference type="ARBA" id="ARBA00022741"/>
    </source>
</evidence>
<comment type="subcellular location">
    <subcellularLocation>
        <location evidence="1">Cytoplasm</location>
    </subcellularLocation>
</comment>
<reference evidence="9" key="1">
    <citation type="submission" date="2021-02" db="EMBL/GenBank/DDBJ databases">
        <authorList>
            <person name="Dougan E. K."/>
            <person name="Rhodes N."/>
            <person name="Thang M."/>
            <person name="Chan C."/>
        </authorList>
    </citation>
    <scope>NUCLEOTIDE SEQUENCE</scope>
</reference>
<dbReference type="SMART" id="SM00129">
    <property type="entry name" value="KISc"/>
    <property type="match status" value="1"/>
</dbReference>
<dbReference type="SUPFAM" id="SSF52540">
    <property type="entry name" value="P-loop containing nucleoside triphosphate hydrolases"/>
    <property type="match status" value="1"/>
</dbReference>
<keyword evidence="4 6" id="KW-0067">ATP-binding</keyword>
<evidence type="ECO:0000256" key="6">
    <source>
        <dbReference type="PROSITE-ProRule" id="PRU00283"/>
    </source>
</evidence>
<evidence type="ECO:0000256" key="7">
    <source>
        <dbReference type="SAM" id="MobiDB-lite"/>
    </source>
</evidence>
<dbReference type="AlphaFoldDB" id="A0A812W0Q3"/>
<dbReference type="OrthoDB" id="3176171at2759"/>
<comment type="similarity">
    <text evidence="6">Belongs to the TRAFAC class myosin-kinesin ATPase superfamily. Kinesin family.</text>
</comment>
<feature type="region of interest" description="Disordered" evidence="7">
    <location>
        <begin position="276"/>
        <end position="296"/>
    </location>
</feature>
<dbReference type="GO" id="GO:0008017">
    <property type="term" value="F:microtubule binding"/>
    <property type="evidence" value="ECO:0007669"/>
    <property type="project" value="InterPro"/>
</dbReference>
<dbReference type="PROSITE" id="PS50067">
    <property type="entry name" value="KINESIN_MOTOR_2"/>
    <property type="match status" value="1"/>
</dbReference>